<evidence type="ECO:0000313" key="1">
    <source>
        <dbReference type="EMBL" id="ART31538.1"/>
    </source>
</evidence>
<name>A0A1Y0B2B9_9LAMI</name>
<geneLocation type="mitochondrion" evidence="1"/>
<sequence length="64" mass="7200">MIESGGRGFRAGRINPIQRVLNRELLNHSWSLSLACVGTFVLVDESLSDLSMVSGWHNFRRIIS</sequence>
<keyword evidence="1" id="KW-0496">Mitochondrion</keyword>
<organism evidence="1">
    <name type="scientific">Utricularia reniformis</name>
    <dbReference type="NCBI Taxonomy" id="192314"/>
    <lineage>
        <taxon>Eukaryota</taxon>
        <taxon>Viridiplantae</taxon>
        <taxon>Streptophyta</taxon>
        <taxon>Embryophyta</taxon>
        <taxon>Tracheophyta</taxon>
        <taxon>Spermatophyta</taxon>
        <taxon>Magnoliopsida</taxon>
        <taxon>eudicotyledons</taxon>
        <taxon>Gunneridae</taxon>
        <taxon>Pentapetalae</taxon>
        <taxon>asterids</taxon>
        <taxon>lamiids</taxon>
        <taxon>Lamiales</taxon>
        <taxon>Lentibulariaceae</taxon>
        <taxon>Utricularia</taxon>
    </lineage>
</organism>
<gene>
    <name evidence="1" type="ORF">AEK19_MT1340</name>
</gene>
<proteinExistence type="predicted"/>
<reference evidence="1" key="1">
    <citation type="submission" date="2017-03" db="EMBL/GenBank/DDBJ databases">
        <title>The mitochondrial genome of the carnivorous plant Utricularia reniformis (Lentibulariaceae): structure, comparative analysis and evolutionary landmarks.</title>
        <authorList>
            <person name="Silva S.R."/>
            <person name="Alvarenga D.O."/>
            <person name="Michael T.P."/>
            <person name="Miranda V.F.O."/>
            <person name="Varani A.M."/>
        </authorList>
    </citation>
    <scope>NUCLEOTIDE SEQUENCE</scope>
</reference>
<accession>A0A1Y0B2B9</accession>
<protein>
    <submittedName>
        <fullName evidence="1">Uncharacterized protein</fullName>
    </submittedName>
</protein>
<dbReference type="EMBL" id="KY774314">
    <property type="protein sequence ID" value="ART31538.1"/>
    <property type="molecule type" value="Genomic_DNA"/>
</dbReference>
<dbReference type="AlphaFoldDB" id="A0A1Y0B2B9"/>